<dbReference type="InterPro" id="IPR017923">
    <property type="entry name" value="TFIIS_N"/>
</dbReference>
<comment type="subcellular location">
    <subcellularLocation>
        <location evidence="2">Nucleus</location>
    </subcellularLocation>
</comment>
<keyword evidence="4" id="KW-1185">Reference proteome</keyword>
<dbReference type="GO" id="GO:0016973">
    <property type="term" value="P:poly(A)+ mRNA export from nucleus"/>
    <property type="evidence" value="ECO:0007669"/>
    <property type="project" value="TreeGrafter"/>
</dbReference>
<protein>
    <submittedName>
        <fullName evidence="5">TFIIS N-terminal domain-containing protein</fullName>
    </submittedName>
</protein>
<evidence type="ECO:0000313" key="5">
    <source>
        <dbReference type="WBParaSite" id="ACRNAN_Path_806.g3052.t1"/>
    </source>
</evidence>
<evidence type="ECO:0000259" key="3">
    <source>
        <dbReference type="PROSITE" id="PS51319"/>
    </source>
</evidence>
<dbReference type="PANTHER" id="PTHR46010:SF1">
    <property type="entry name" value="PROTEIN IWS1 HOMOLOG"/>
    <property type="match status" value="1"/>
</dbReference>
<evidence type="ECO:0000256" key="2">
    <source>
        <dbReference type="PROSITE-ProRule" id="PRU00649"/>
    </source>
</evidence>
<name>A0A914CC52_9BILA</name>
<dbReference type="InterPro" id="IPR035441">
    <property type="entry name" value="TFIIS/LEDGF_dom_sf"/>
</dbReference>
<dbReference type="PROSITE" id="PS51319">
    <property type="entry name" value="TFIIS_N"/>
    <property type="match status" value="1"/>
</dbReference>
<dbReference type="AlphaFoldDB" id="A0A914CC52"/>
<comment type="similarity">
    <text evidence="1">Belongs to the IWS1 family.</text>
</comment>
<keyword evidence="2" id="KW-0539">Nucleus</keyword>
<dbReference type="GO" id="GO:0005634">
    <property type="term" value="C:nucleus"/>
    <property type="evidence" value="ECO:0007669"/>
    <property type="project" value="UniProtKB-SubCell"/>
</dbReference>
<dbReference type="PANTHER" id="PTHR46010">
    <property type="entry name" value="PROTEIN IWS1 HOMOLOG"/>
    <property type="match status" value="1"/>
</dbReference>
<dbReference type="Pfam" id="PF08711">
    <property type="entry name" value="Med26"/>
    <property type="match status" value="1"/>
</dbReference>
<organism evidence="4 5">
    <name type="scientific">Acrobeloides nanus</name>
    <dbReference type="NCBI Taxonomy" id="290746"/>
    <lineage>
        <taxon>Eukaryota</taxon>
        <taxon>Metazoa</taxon>
        <taxon>Ecdysozoa</taxon>
        <taxon>Nematoda</taxon>
        <taxon>Chromadorea</taxon>
        <taxon>Rhabditida</taxon>
        <taxon>Tylenchina</taxon>
        <taxon>Cephalobomorpha</taxon>
        <taxon>Cephaloboidea</taxon>
        <taxon>Cephalobidae</taxon>
        <taxon>Acrobeloides</taxon>
    </lineage>
</organism>
<evidence type="ECO:0000256" key="1">
    <source>
        <dbReference type="ARBA" id="ARBA00037992"/>
    </source>
</evidence>
<dbReference type="Gene3D" id="1.20.930.10">
    <property type="entry name" value="Conserved domain common to transcription factors TFIIS, elongin A, CRSP70"/>
    <property type="match status" value="1"/>
</dbReference>
<evidence type="ECO:0000313" key="4">
    <source>
        <dbReference type="Proteomes" id="UP000887540"/>
    </source>
</evidence>
<dbReference type="InterPro" id="IPR051037">
    <property type="entry name" value="RNAPII_TF_IWS1"/>
</dbReference>
<dbReference type="Proteomes" id="UP000887540">
    <property type="component" value="Unplaced"/>
</dbReference>
<dbReference type="WBParaSite" id="ACRNAN_Path_806.g3052.t1">
    <property type="protein sequence ID" value="ACRNAN_Path_806.g3052.t1"/>
    <property type="gene ID" value="ACRNAN_Path_806.g3052"/>
</dbReference>
<sequence length="183" mass="21075">MRIRKMTKAIDDEPKFLRVEEDSDVLPCINFSDDRNANAERRPAIQKRKMLPVFKNALLKADFFDALLDNGMMSAVSEWLAPLPDKSLPALEIRSMLLKILSGFPTLEQGILKQSGLGKAVMFLFKHPKETRENKNIAAKLTRNGLDRSFRCRGDREEANNWSLRLWNNFYEQGWQGMENASE</sequence>
<reference evidence="5" key="1">
    <citation type="submission" date="2022-11" db="UniProtKB">
        <authorList>
            <consortium name="WormBaseParasite"/>
        </authorList>
    </citation>
    <scope>IDENTIFICATION</scope>
</reference>
<accession>A0A914CC52</accession>
<feature type="domain" description="TFIIS N-terminal" evidence="3">
    <location>
        <begin position="74"/>
        <end position="153"/>
    </location>
</feature>
<proteinExistence type="inferred from homology"/>